<dbReference type="PANTHER" id="PTHR11785">
    <property type="entry name" value="AMINO ACID TRANSPORTER"/>
    <property type="match status" value="1"/>
</dbReference>
<evidence type="ECO:0000313" key="10">
    <source>
        <dbReference type="EMBL" id="MBW20464.1"/>
    </source>
</evidence>
<feature type="transmembrane region" description="Helical" evidence="9">
    <location>
        <begin position="266"/>
        <end position="290"/>
    </location>
</feature>
<feature type="transmembrane region" description="Helical" evidence="9">
    <location>
        <begin position="233"/>
        <end position="254"/>
    </location>
</feature>
<name>A0A2I9LQ09_9SCOR</name>
<evidence type="ECO:0000256" key="6">
    <source>
        <dbReference type="ARBA" id="ARBA00022989"/>
    </source>
</evidence>
<organism evidence="10">
    <name type="scientific">Centruroides hentzi</name>
    <dbReference type="NCBI Taxonomy" id="88313"/>
    <lineage>
        <taxon>Eukaryota</taxon>
        <taxon>Metazoa</taxon>
        <taxon>Ecdysozoa</taxon>
        <taxon>Arthropoda</taxon>
        <taxon>Chelicerata</taxon>
        <taxon>Arachnida</taxon>
        <taxon>Scorpiones</taxon>
        <taxon>Buthida</taxon>
        <taxon>Buthoidea</taxon>
        <taxon>Buthidae</taxon>
        <taxon>Centruroides</taxon>
    </lineage>
</organism>
<comment type="similarity">
    <text evidence="2">Belongs to the amino acid-polyamine-organocation (APC) superfamily. L-type amino acid transporter (LAT) (TC 2.A.3.8) family.</text>
</comment>
<dbReference type="FunFam" id="1.20.1740.10:FF:000003">
    <property type="entry name" value="Y+L amino acid transporter 1 isoform X1"/>
    <property type="match status" value="1"/>
</dbReference>
<accession>A0A2I9LQ09</accession>
<protein>
    <submittedName>
        <fullName evidence="10">Y+L amino acid transporter 2</fullName>
    </submittedName>
</protein>
<dbReference type="PIRSF" id="PIRSF006060">
    <property type="entry name" value="AA_transporter"/>
    <property type="match status" value="1"/>
</dbReference>
<keyword evidence="3" id="KW-0813">Transport</keyword>
<keyword evidence="6 9" id="KW-1133">Transmembrane helix</keyword>
<keyword evidence="4" id="KW-1003">Cell membrane</keyword>
<evidence type="ECO:0000256" key="9">
    <source>
        <dbReference type="SAM" id="Phobius"/>
    </source>
</evidence>
<evidence type="ECO:0000256" key="2">
    <source>
        <dbReference type="ARBA" id="ARBA00007040"/>
    </source>
</evidence>
<keyword evidence="7 9" id="KW-0472">Membrane</keyword>
<dbReference type="GO" id="GO:0015179">
    <property type="term" value="F:L-amino acid transmembrane transporter activity"/>
    <property type="evidence" value="ECO:0007669"/>
    <property type="project" value="TreeGrafter"/>
</dbReference>
<feature type="transmembrane region" description="Helical" evidence="9">
    <location>
        <begin position="355"/>
        <end position="377"/>
    </location>
</feature>
<dbReference type="EMBL" id="GFWZ01000474">
    <property type="protein sequence ID" value="MBW20464.1"/>
    <property type="molecule type" value="Transcribed_RNA"/>
</dbReference>
<feature type="transmembrane region" description="Helical" evidence="9">
    <location>
        <begin position="310"/>
        <end position="334"/>
    </location>
</feature>
<dbReference type="InterPro" id="IPR050598">
    <property type="entry name" value="AminoAcid_Transporter"/>
</dbReference>
<feature type="transmembrane region" description="Helical" evidence="9">
    <location>
        <begin position="449"/>
        <end position="468"/>
    </location>
</feature>
<proteinExistence type="inferred from homology"/>
<evidence type="ECO:0000256" key="3">
    <source>
        <dbReference type="ARBA" id="ARBA00022448"/>
    </source>
</evidence>
<evidence type="ECO:0000256" key="5">
    <source>
        <dbReference type="ARBA" id="ARBA00022692"/>
    </source>
</evidence>
<feature type="transmembrane region" description="Helical" evidence="9">
    <location>
        <begin position="383"/>
        <end position="408"/>
    </location>
</feature>
<feature type="transmembrane region" description="Helical" evidence="9">
    <location>
        <begin position="420"/>
        <end position="443"/>
    </location>
</feature>
<feature type="transmembrane region" description="Helical" evidence="9">
    <location>
        <begin position="45"/>
        <end position="64"/>
    </location>
</feature>
<comment type="subcellular location">
    <subcellularLocation>
        <location evidence="1">Cell membrane</location>
        <topology evidence="1">Multi-pass membrane protein</topology>
    </subcellularLocation>
</comment>
<evidence type="ECO:0000256" key="4">
    <source>
        <dbReference type="ARBA" id="ARBA00022475"/>
    </source>
</evidence>
<feature type="region of interest" description="Disordered" evidence="8">
    <location>
        <begin position="1"/>
        <end position="30"/>
    </location>
</feature>
<feature type="transmembrane region" description="Helical" evidence="9">
    <location>
        <begin position="194"/>
        <end position="213"/>
    </location>
</feature>
<sequence length="501" mass="55380">MAQNSQYDEVPQQELKKLSPRQQEDGAAQKVKPDSDVICLQPKMGLLNGITVIVGSIIGSGIFVSPKGVLLGTGSVGLSLVVWMVSGVFSMIGAYCYAELGCMITKTGADYAYIMEAFGPFVAFLRLWVECMIVRPCSQAIVALTFSFYVLRPIFPDCEPPDEAIRFLACICICLLTFVNCWDVKWATRVQDIFTYGKLGALVMIIVTGLVMLGKGNVGHFNFDDTESDITKIALSFYSGLFAYNGWNYLNFVIEELKDPHRNLPRAIFISCVLVTVVYTLTIVAFHSILSVQEVMGAEAVAVTFAERIYGSWAWIVPVFVALSTFGGVNGILFTSSRLFYAGAEQGQMPEILSMIQISHLTPTPAVIFMALLSLIYLCSSDIYALINYVGFATWLAIGLAVVCLPYFRWKQPNWPRPIKVNLVFPIIYILASIFITVVPMIADPVGTGFGVIIIATGVPVYLIFVYWENKPKPIRNAIRATTQFLQKIMVVIPAEKPEDL</sequence>
<keyword evidence="5 9" id="KW-0812">Transmembrane</keyword>
<dbReference type="Gene3D" id="1.20.1740.10">
    <property type="entry name" value="Amino acid/polyamine transporter I"/>
    <property type="match status" value="1"/>
</dbReference>
<dbReference type="InterPro" id="IPR002293">
    <property type="entry name" value="AA/rel_permease1"/>
</dbReference>
<dbReference type="AlphaFoldDB" id="A0A2I9LQ09"/>
<dbReference type="PANTHER" id="PTHR11785:SF531">
    <property type="entry name" value="LARGE NEUTRAL AMINO ACIDS TRANSPORTER SMALL SUBUNIT 1"/>
    <property type="match status" value="1"/>
</dbReference>
<evidence type="ECO:0000256" key="8">
    <source>
        <dbReference type="SAM" id="MobiDB-lite"/>
    </source>
</evidence>
<reference evidence="10" key="1">
    <citation type="journal article" date="2017" name="Toxicon">
        <title>Venom-gland transcriptomics and venom proteomics of the Hentz striped scorpion (Centruroides hentzi; Buthidae) reveal high toxin diversity in a harmless member of a lethal family.</title>
        <authorList>
            <person name="Ward M.J."/>
            <person name="Ellsworth S.A."/>
            <person name="Rokyta D.R."/>
        </authorList>
    </citation>
    <scope>NUCLEOTIDE SEQUENCE</scope>
    <source>
        <tissue evidence="10">Venom gland</tissue>
    </source>
</reference>
<evidence type="ECO:0000256" key="1">
    <source>
        <dbReference type="ARBA" id="ARBA00004651"/>
    </source>
</evidence>
<dbReference type="GO" id="GO:0005886">
    <property type="term" value="C:plasma membrane"/>
    <property type="evidence" value="ECO:0007669"/>
    <property type="project" value="UniProtKB-SubCell"/>
</dbReference>
<feature type="transmembrane region" description="Helical" evidence="9">
    <location>
        <begin position="76"/>
        <end position="98"/>
    </location>
</feature>
<feature type="transmembrane region" description="Helical" evidence="9">
    <location>
        <begin position="164"/>
        <end position="182"/>
    </location>
</feature>
<evidence type="ECO:0000256" key="7">
    <source>
        <dbReference type="ARBA" id="ARBA00023136"/>
    </source>
</evidence>
<dbReference type="Pfam" id="PF13520">
    <property type="entry name" value="AA_permease_2"/>
    <property type="match status" value="1"/>
</dbReference>